<comment type="subunit">
    <text evidence="9">Homodimer.</text>
</comment>
<sequence>MNLVACGINHETAPLSLREQLSFSSDYLAGSLQELLKETQAEEVMILSTCNRTEFYCINGQAQHTLDWLYRTKQVSKANLQNHWYVYHEENAVRHILRVASGLDSIILGEPQITGQLKTAFSFAHSLGIAGNQFKRLFQYIFSVSKQVRHQTAISAHPVSLAFSLVSSAKCIFANLADARVLLIGAGETTALVAKHLLAQGIQHFLIANRTAQHAKRLALMVGGKTIALIEISYYLPEVDLVVTATTSPLPIVGKGMLESALKKRRRRPLFMADLGMPRDIEAEVNQLEDVYLYTLNDLQKMIQKNQSHRKVEAIKAEALIENKLQEYLELLRLKEVAPIIRAYREQAEQWRDQELKKAFSLLEKGLSAEEVMQGLAYRLTNQLLHVPSVALRQAATLNQQDILASIIKLFDLNQS</sequence>
<dbReference type="InterPro" id="IPR006151">
    <property type="entry name" value="Shikm_DH/Glu-tRNA_Rdtase"/>
</dbReference>
<feature type="binding site" evidence="9 11">
    <location>
        <position position="116"/>
    </location>
    <ligand>
        <name>substrate</name>
    </ligand>
</feature>
<comment type="similarity">
    <text evidence="2 9 13">Belongs to the glutamyl-tRNA reductase family.</text>
</comment>
<keyword evidence="5 9" id="KW-0560">Oxidoreductase</keyword>
<dbReference type="UniPathway" id="UPA00251">
    <property type="reaction ID" value="UER00316"/>
</dbReference>
<dbReference type="PIRSF" id="PIRSF000445">
    <property type="entry name" value="4pyrrol_synth_GluRdtase"/>
    <property type="match status" value="1"/>
</dbReference>
<dbReference type="InterPro" id="IPR018214">
    <property type="entry name" value="GluRdtase_CS"/>
</dbReference>
<dbReference type="NCBIfam" id="TIGR01035">
    <property type="entry name" value="hemA"/>
    <property type="match status" value="1"/>
</dbReference>
<dbReference type="GO" id="GO:0008883">
    <property type="term" value="F:glutamyl-tRNA reductase activity"/>
    <property type="evidence" value="ECO:0007669"/>
    <property type="project" value="UniProtKB-UniRule"/>
</dbReference>
<dbReference type="InterPro" id="IPR036343">
    <property type="entry name" value="GluRdtase_N_sf"/>
</dbReference>
<evidence type="ECO:0000256" key="9">
    <source>
        <dbReference type="HAMAP-Rule" id="MF_00087"/>
    </source>
</evidence>
<evidence type="ECO:0000256" key="10">
    <source>
        <dbReference type="PIRSR" id="PIRSR000445-1"/>
    </source>
</evidence>
<dbReference type="Proteomes" id="UP000282483">
    <property type="component" value="Chromosome"/>
</dbReference>
<evidence type="ECO:0000256" key="7">
    <source>
        <dbReference type="ARBA" id="ARBA00047464"/>
    </source>
</evidence>
<gene>
    <name evidence="9 17" type="primary">hemA</name>
    <name evidence="17" type="ORF">RVIR1_09480</name>
</gene>
<evidence type="ECO:0000313" key="18">
    <source>
        <dbReference type="Proteomes" id="UP000282483"/>
    </source>
</evidence>
<dbReference type="SUPFAM" id="SSF69075">
    <property type="entry name" value="Glutamyl tRNA-reductase dimerization domain"/>
    <property type="match status" value="1"/>
</dbReference>
<dbReference type="Pfam" id="PF05201">
    <property type="entry name" value="GlutR_N"/>
    <property type="match status" value="1"/>
</dbReference>
<dbReference type="PROSITE" id="PS00747">
    <property type="entry name" value="GLUTR"/>
    <property type="match status" value="1"/>
</dbReference>
<dbReference type="OrthoDB" id="110209at2"/>
<feature type="active site" description="Nucleophile" evidence="9 10">
    <location>
        <position position="50"/>
    </location>
</feature>
<dbReference type="FunFam" id="3.30.460.30:FF:000001">
    <property type="entry name" value="Glutamyl-tRNA reductase"/>
    <property type="match status" value="1"/>
</dbReference>
<evidence type="ECO:0000259" key="14">
    <source>
        <dbReference type="Pfam" id="PF00745"/>
    </source>
</evidence>
<dbReference type="EMBL" id="AP018005">
    <property type="protein sequence ID" value="BBB15426.1"/>
    <property type="molecule type" value="Genomic_DNA"/>
</dbReference>
<dbReference type="CDD" id="cd05213">
    <property type="entry name" value="NAD_bind_Glutamyl_tRNA_reduct"/>
    <property type="match status" value="1"/>
</dbReference>
<dbReference type="AlphaFoldDB" id="A0A2Z5UUU8"/>
<organism evidence="17 18">
    <name type="scientific">Candidatus Rickettsiella viridis</name>
    <dbReference type="NCBI Taxonomy" id="676208"/>
    <lineage>
        <taxon>Bacteria</taxon>
        <taxon>Pseudomonadati</taxon>
        <taxon>Pseudomonadota</taxon>
        <taxon>Gammaproteobacteria</taxon>
        <taxon>Legionellales</taxon>
        <taxon>Coxiellaceae</taxon>
        <taxon>Rickettsiella</taxon>
    </lineage>
</organism>
<dbReference type="KEGG" id="rvi:RVIR1_09480"/>
<dbReference type="GO" id="GO:0019353">
    <property type="term" value="P:protoporphyrinogen IX biosynthetic process from glutamate"/>
    <property type="evidence" value="ECO:0007669"/>
    <property type="project" value="TreeGrafter"/>
</dbReference>
<dbReference type="Gene3D" id="3.40.50.720">
    <property type="entry name" value="NAD(P)-binding Rossmann-like Domain"/>
    <property type="match status" value="1"/>
</dbReference>
<comment type="function">
    <text evidence="9">Catalyzes the NADPH-dependent reduction of glutamyl-tRNA(Glu) to glutamate 1-semialdehyde (GSA).</text>
</comment>
<feature type="site" description="Important for activity" evidence="9 12">
    <location>
        <position position="95"/>
    </location>
</feature>
<dbReference type="InterPro" id="IPR015895">
    <property type="entry name" value="4pyrrol_synth_GluRdtase_N"/>
</dbReference>
<feature type="binding site" evidence="9 11">
    <location>
        <begin position="110"/>
        <end position="112"/>
    </location>
    <ligand>
        <name>substrate</name>
    </ligand>
</feature>
<name>A0A2Z5UUU8_9COXI</name>
<dbReference type="InterPro" id="IPR000343">
    <property type="entry name" value="4pyrrol_synth_GluRdtase"/>
</dbReference>
<evidence type="ECO:0000256" key="13">
    <source>
        <dbReference type="RuleBase" id="RU000584"/>
    </source>
</evidence>
<comment type="pathway">
    <text evidence="1 9 13">Porphyrin-containing compound metabolism; protoporphyrin-IX biosynthesis; 5-aminolevulinate from L-glutamyl-tRNA(Glu): step 1/2.</text>
</comment>
<evidence type="ECO:0000313" key="17">
    <source>
        <dbReference type="EMBL" id="BBB15426.1"/>
    </source>
</evidence>
<dbReference type="SUPFAM" id="SSF51735">
    <property type="entry name" value="NAD(P)-binding Rossmann-fold domains"/>
    <property type="match status" value="1"/>
</dbReference>
<accession>A0A2Z5UUU8</accession>
<dbReference type="PANTHER" id="PTHR43013">
    <property type="entry name" value="GLUTAMYL-TRNA REDUCTASE"/>
    <property type="match status" value="1"/>
</dbReference>
<evidence type="ECO:0000256" key="12">
    <source>
        <dbReference type="PIRSR" id="PIRSR000445-4"/>
    </source>
</evidence>
<keyword evidence="6 9" id="KW-0627">Porphyrin biosynthesis</keyword>
<dbReference type="Gene3D" id="3.30.460.30">
    <property type="entry name" value="Glutamyl-tRNA reductase, N-terminal domain"/>
    <property type="match status" value="1"/>
</dbReference>
<proteinExistence type="inferred from homology"/>
<feature type="domain" description="Tetrapyrrole biosynthesis glutamyl-tRNA reductase dimerisation" evidence="14">
    <location>
        <begin position="316"/>
        <end position="413"/>
    </location>
</feature>
<evidence type="ECO:0000256" key="6">
    <source>
        <dbReference type="ARBA" id="ARBA00023244"/>
    </source>
</evidence>
<dbReference type="RefSeq" id="WP_126322881.1">
    <property type="nucleotide sequence ID" value="NZ_AP018005.1"/>
</dbReference>
<protein>
    <recommendedName>
        <fullName evidence="8 9">Glutamyl-tRNA reductase</fullName>
        <shortName evidence="9">GluTR</shortName>
        <ecNumber evidence="3 9">1.2.1.70</ecNumber>
    </recommendedName>
</protein>
<dbReference type="PANTHER" id="PTHR43013:SF1">
    <property type="entry name" value="GLUTAMYL-TRNA REDUCTASE"/>
    <property type="match status" value="1"/>
</dbReference>
<evidence type="ECO:0000256" key="2">
    <source>
        <dbReference type="ARBA" id="ARBA00005916"/>
    </source>
</evidence>
<evidence type="ECO:0000256" key="3">
    <source>
        <dbReference type="ARBA" id="ARBA00012970"/>
    </source>
</evidence>
<keyword evidence="4 9" id="KW-0521">NADP</keyword>
<dbReference type="HAMAP" id="MF_00087">
    <property type="entry name" value="Glu_tRNA_reductase"/>
    <property type="match status" value="1"/>
</dbReference>
<dbReference type="EC" id="1.2.1.70" evidence="3 9"/>
<dbReference type="InterPro" id="IPR015896">
    <property type="entry name" value="4pyrrol_synth_GluRdtase_dimer"/>
</dbReference>
<dbReference type="Pfam" id="PF00745">
    <property type="entry name" value="GlutR_dimer"/>
    <property type="match status" value="1"/>
</dbReference>
<evidence type="ECO:0000256" key="8">
    <source>
        <dbReference type="ARBA" id="ARBA00068659"/>
    </source>
</evidence>
<evidence type="ECO:0000256" key="4">
    <source>
        <dbReference type="ARBA" id="ARBA00022857"/>
    </source>
</evidence>
<dbReference type="Pfam" id="PF01488">
    <property type="entry name" value="Shikimate_DH"/>
    <property type="match status" value="1"/>
</dbReference>
<feature type="binding site" evidence="9 11">
    <location>
        <begin position="49"/>
        <end position="52"/>
    </location>
    <ligand>
        <name>substrate</name>
    </ligand>
</feature>
<comment type="catalytic activity">
    <reaction evidence="7 9 13">
        <text>(S)-4-amino-5-oxopentanoate + tRNA(Glu) + NADP(+) = L-glutamyl-tRNA(Glu) + NADPH + H(+)</text>
        <dbReference type="Rhea" id="RHEA:12344"/>
        <dbReference type="Rhea" id="RHEA-COMP:9663"/>
        <dbReference type="Rhea" id="RHEA-COMP:9680"/>
        <dbReference type="ChEBI" id="CHEBI:15378"/>
        <dbReference type="ChEBI" id="CHEBI:57501"/>
        <dbReference type="ChEBI" id="CHEBI:57783"/>
        <dbReference type="ChEBI" id="CHEBI:58349"/>
        <dbReference type="ChEBI" id="CHEBI:78442"/>
        <dbReference type="ChEBI" id="CHEBI:78520"/>
        <dbReference type="EC" id="1.2.1.70"/>
    </reaction>
</comment>
<comment type="miscellaneous">
    <text evidence="9">During catalysis, the active site Cys acts as a nucleophile attacking the alpha-carbonyl group of tRNA-bound glutamate with the formation of a thioester intermediate between enzyme and glutamate, and the concomitant release of tRNA(Glu). The thioester intermediate is finally reduced by direct hydride transfer from NADPH, to form the product GSA.</text>
</comment>
<dbReference type="SUPFAM" id="SSF69742">
    <property type="entry name" value="Glutamyl tRNA-reductase catalytic, N-terminal domain"/>
    <property type="match status" value="1"/>
</dbReference>
<dbReference type="InterPro" id="IPR036453">
    <property type="entry name" value="GluRdtase_dimer_dom_sf"/>
</dbReference>
<keyword evidence="18" id="KW-1185">Reference proteome</keyword>
<feature type="binding site" evidence="9">
    <location>
        <begin position="185"/>
        <end position="190"/>
    </location>
    <ligand>
        <name>NADP(+)</name>
        <dbReference type="ChEBI" id="CHEBI:58349"/>
    </ligand>
</feature>
<dbReference type="GO" id="GO:0050661">
    <property type="term" value="F:NADP binding"/>
    <property type="evidence" value="ECO:0007669"/>
    <property type="project" value="InterPro"/>
</dbReference>
<reference evidence="17 18" key="1">
    <citation type="submission" date="2017-03" db="EMBL/GenBank/DDBJ databases">
        <title>The genome sequence of Candidatus Rickettsiella viridis.</title>
        <authorList>
            <person name="Nikoh N."/>
            <person name="Tsuchida T."/>
            <person name="Yamaguchi K."/>
            <person name="Maeda T."/>
            <person name="Shigenobu S."/>
            <person name="Fukatsu T."/>
        </authorList>
    </citation>
    <scope>NUCLEOTIDE SEQUENCE [LARGE SCALE GENOMIC DNA]</scope>
    <source>
        <strain evidence="17 18">Ap-RA04</strain>
    </source>
</reference>
<comment type="domain">
    <text evidence="9">Possesses an unusual extended V-shaped dimeric structure with each monomer consisting of three distinct domains arranged along a curved 'spinal' alpha-helix. The N-terminal catalytic domain specifically recognizes the glutamate moiety of the substrate. The second domain is the NADPH-binding domain, and the third C-terminal domain is responsible for dimerization.</text>
</comment>
<dbReference type="FunFam" id="3.40.50.720:FF:000031">
    <property type="entry name" value="Glutamyl-tRNA reductase"/>
    <property type="match status" value="1"/>
</dbReference>
<feature type="domain" description="Glutamyl-tRNA reductase N-terminal" evidence="16">
    <location>
        <begin position="7"/>
        <end position="152"/>
    </location>
</feature>
<feature type="binding site" evidence="9 11">
    <location>
        <position position="105"/>
    </location>
    <ligand>
        <name>substrate</name>
    </ligand>
</feature>
<feature type="domain" description="Quinate/shikimate 5-dehydrogenase/glutamyl-tRNA reductase" evidence="15">
    <location>
        <begin position="169"/>
        <end position="301"/>
    </location>
</feature>
<evidence type="ECO:0000256" key="5">
    <source>
        <dbReference type="ARBA" id="ARBA00023002"/>
    </source>
</evidence>
<evidence type="ECO:0000259" key="16">
    <source>
        <dbReference type="Pfam" id="PF05201"/>
    </source>
</evidence>
<evidence type="ECO:0000256" key="11">
    <source>
        <dbReference type="PIRSR" id="PIRSR000445-2"/>
    </source>
</evidence>
<dbReference type="InterPro" id="IPR036291">
    <property type="entry name" value="NAD(P)-bd_dom_sf"/>
</dbReference>
<evidence type="ECO:0000256" key="1">
    <source>
        <dbReference type="ARBA" id="ARBA00005059"/>
    </source>
</evidence>
<evidence type="ECO:0000259" key="15">
    <source>
        <dbReference type="Pfam" id="PF01488"/>
    </source>
</evidence>